<feature type="domain" description="Secretion system C-terminal sorting" evidence="3">
    <location>
        <begin position="84"/>
        <end position="150"/>
    </location>
</feature>
<dbReference type="RefSeq" id="WP_028872758.1">
    <property type="nucleotide sequence ID" value="NZ_VOSB01000022.1"/>
</dbReference>
<keyword evidence="5" id="KW-1185">Reference proteome</keyword>
<dbReference type="OrthoDB" id="1352409at2"/>
<dbReference type="Proteomes" id="UP000321938">
    <property type="component" value="Unassembled WGS sequence"/>
</dbReference>
<proteinExistence type="predicted"/>
<accession>A0A5C7B636</accession>
<gene>
    <name evidence="4" type="ORF">ES692_14380</name>
</gene>
<dbReference type="EMBL" id="VOSB01000022">
    <property type="protein sequence ID" value="TXE15940.1"/>
    <property type="molecule type" value="Genomic_DNA"/>
</dbReference>
<comment type="caution">
    <text evidence="4">The sequence shown here is derived from an EMBL/GenBank/DDBJ whole genome shotgun (WGS) entry which is preliminary data.</text>
</comment>
<evidence type="ECO:0000313" key="4">
    <source>
        <dbReference type="EMBL" id="TXE15940.1"/>
    </source>
</evidence>
<evidence type="ECO:0000259" key="3">
    <source>
        <dbReference type="Pfam" id="PF18962"/>
    </source>
</evidence>
<feature type="signal peptide" evidence="2">
    <location>
        <begin position="1"/>
        <end position="19"/>
    </location>
</feature>
<dbReference type="InterPro" id="IPR026444">
    <property type="entry name" value="Secre_tail"/>
</dbReference>
<evidence type="ECO:0000256" key="1">
    <source>
        <dbReference type="ARBA" id="ARBA00022729"/>
    </source>
</evidence>
<keyword evidence="1 2" id="KW-0732">Signal</keyword>
<dbReference type="Pfam" id="PF18962">
    <property type="entry name" value="Por_Secre_tail"/>
    <property type="match status" value="1"/>
</dbReference>
<reference evidence="4 5" key="1">
    <citation type="submission" date="2019-08" db="EMBL/GenBank/DDBJ databases">
        <title>Genome of Psychroserpens burtonensis ACAM 167.</title>
        <authorList>
            <person name="Bowman J.P."/>
        </authorList>
    </citation>
    <scope>NUCLEOTIDE SEQUENCE [LARGE SCALE GENOMIC DNA]</scope>
    <source>
        <strain evidence="4 5">ACAM 167</strain>
    </source>
</reference>
<feature type="chain" id="PRO_5023010031" evidence="2">
    <location>
        <begin position="20"/>
        <end position="157"/>
    </location>
</feature>
<dbReference type="STRING" id="1123037.GCA_000425305_03056"/>
<sequence>MIKTTLVACLLCATQLIYSQQTIPASGGEATGSGGTSSYSVGQLAYSTNTGSNGSITQGVQQSIELFTLSNPELTVLTLTAVTYPNPTTDYIVLALKNSNLTDLSYAMYDLQGRIVSKGIVQQENTAIAMQKLVTGVYVLKVNQNNQALKSFKIIKK</sequence>
<evidence type="ECO:0000313" key="5">
    <source>
        <dbReference type="Proteomes" id="UP000321938"/>
    </source>
</evidence>
<name>A0A5C7B636_9FLAO</name>
<dbReference type="NCBIfam" id="TIGR04183">
    <property type="entry name" value="Por_Secre_tail"/>
    <property type="match status" value="1"/>
</dbReference>
<protein>
    <submittedName>
        <fullName evidence="4">T9SS type A sorting domain-containing protein</fullName>
    </submittedName>
</protein>
<dbReference type="AlphaFoldDB" id="A0A5C7B636"/>
<organism evidence="4 5">
    <name type="scientific">Psychroserpens burtonensis</name>
    <dbReference type="NCBI Taxonomy" id="49278"/>
    <lineage>
        <taxon>Bacteria</taxon>
        <taxon>Pseudomonadati</taxon>
        <taxon>Bacteroidota</taxon>
        <taxon>Flavobacteriia</taxon>
        <taxon>Flavobacteriales</taxon>
        <taxon>Flavobacteriaceae</taxon>
        <taxon>Psychroserpens</taxon>
    </lineage>
</organism>
<evidence type="ECO:0000256" key="2">
    <source>
        <dbReference type="SAM" id="SignalP"/>
    </source>
</evidence>